<dbReference type="Proteomes" id="UP000257109">
    <property type="component" value="Unassembled WGS sequence"/>
</dbReference>
<protein>
    <submittedName>
        <fullName evidence="3">Uncharacterized protein</fullName>
    </submittedName>
</protein>
<organism evidence="3 4">
    <name type="scientific">Mucuna pruriens</name>
    <name type="common">Velvet bean</name>
    <name type="synonym">Dolichos pruriens</name>
    <dbReference type="NCBI Taxonomy" id="157652"/>
    <lineage>
        <taxon>Eukaryota</taxon>
        <taxon>Viridiplantae</taxon>
        <taxon>Streptophyta</taxon>
        <taxon>Embryophyta</taxon>
        <taxon>Tracheophyta</taxon>
        <taxon>Spermatophyta</taxon>
        <taxon>Magnoliopsida</taxon>
        <taxon>eudicotyledons</taxon>
        <taxon>Gunneridae</taxon>
        <taxon>Pentapetalae</taxon>
        <taxon>rosids</taxon>
        <taxon>fabids</taxon>
        <taxon>Fabales</taxon>
        <taxon>Fabaceae</taxon>
        <taxon>Papilionoideae</taxon>
        <taxon>50 kb inversion clade</taxon>
        <taxon>NPAAA clade</taxon>
        <taxon>indigoferoid/millettioid clade</taxon>
        <taxon>Phaseoleae</taxon>
        <taxon>Mucuna</taxon>
    </lineage>
</organism>
<evidence type="ECO:0000313" key="3">
    <source>
        <dbReference type="EMBL" id="RDX73615.1"/>
    </source>
</evidence>
<gene>
    <name evidence="3" type="ORF">CR513_46752</name>
</gene>
<keyword evidence="2" id="KW-0472">Membrane</keyword>
<dbReference type="EMBL" id="QJKJ01010461">
    <property type="protein sequence ID" value="RDX73615.1"/>
    <property type="molecule type" value="Genomic_DNA"/>
</dbReference>
<proteinExistence type="predicted"/>
<feature type="region of interest" description="Disordered" evidence="1">
    <location>
        <begin position="55"/>
        <end position="87"/>
    </location>
</feature>
<evidence type="ECO:0000256" key="1">
    <source>
        <dbReference type="SAM" id="MobiDB-lite"/>
    </source>
</evidence>
<evidence type="ECO:0000256" key="2">
    <source>
        <dbReference type="SAM" id="Phobius"/>
    </source>
</evidence>
<sequence length="87" mass="9792">MNLVSAFNIQWEMARTNLSSIFVPFLVLLMIAFTFFAHLTLVSADLKIRKLRSHPCPPPAPTLHRPFAPGYSKPNIPPPQHPPRHGP</sequence>
<feature type="non-terminal residue" evidence="3">
    <location>
        <position position="1"/>
    </location>
</feature>
<keyword evidence="4" id="KW-1185">Reference proteome</keyword>
<keyword evidence="2" id="KW-0812">Transmembrane</keyword>
<feature type="transmembrane region" description="Helical" evidence="2">
    <location>
        <begin position="20"/>
        <end position="42"/>
    </location>
</feature>
<evidence type="ECO:0000313" key="4">
    <source>
        <dbReference type="Proteomes" id="UP000257109"/>
    </source>
</evidence>
<comment type="caution">
    <text evidence="3">The sequence shown here is derived from an EMBL/GenBank/DDBJ whole genome shotgun (WGS) entry which is preliminary data.</text>
</comment>
<dbReference type="AlphaFoldDB" id="A0A371F5U2"/>
<keyword evidence="2" id="KW-1133">Transmembrane helix</keyword>
<dbReference type="OrthoDB" id="10481054at2759"/>
<name>A0A371F5U2_MUCPR</name>
<accession>A0A371F5U2</accession>
<reference evidence="3" key="1">
    <citation type="submission" date="2018-05" db="EMBL/GenBank/DDBJ databases">
        <title>Draft genome of Mucuna pruriens seed.</title>
        <authorList>
            <person name="Nnadi N.E."/>
            <person name="Vos R."/>
            <person name="Hasami M.H."/>
            <person name="Devisetty U.K."/>
            <person name="Aguiy J.C."/>
        </authorList>
    </citation>
    <scope>NUCLEOTIDE SEQUENCE [LARGE SCALE GENOMIC DNA]</scope>
    <source>
        <strain evidence="3">JCA_2017</strain>
    </source>
</reference>